<evidence type="ECO:0000256" key="1">
    <source>
        <dbReference type="SAM" id="MobiDB-lite"/>
    </source>
</evidence>
<proteinExistence type="predicted"/>
<dbReference type="Proteomes" id="UP001150238">
    <property type="component" value="Unassembled WGS sequence"/>
</dbReference>
<feature type="compositionally biased region" description="Basic and acidic residues" evidence="1">
    <location>
        <begin position="93"/>
        <end position="131"/>
    </location>
</feature>
<dbReference type="AlphaFoldDB" id="A0A9W9DHP4"/>
<reference evidence="2" key="1">
    <citation type="submission" date="2022-08" db="EMBL/GenBank/DDBJ databases">
        <authorList>
            <consortium name="DOE Joint Genome Institute"/>
            <person name="Min B."/>
            <person name="Riley R."/>
            <person name="Sierra-Patev S."/>
            <person name="Naranjo-Ortiz M."/>
            <person name="Looney B."/>
            <person name="Konkel Z."/>
            <person name="Slot J.C."/>
            <person name="Sakamoto Y."/>
            <person name="Steenwyk J.L."/>
            <person name="Rokas A."/>
            <person name="Carro J."/>
            <person name="Camarero S."/>
            <person name="Ferreira P."/>
            <person name="Molpeceres G."/>
            <person name="Ruiz-Duenas F.J."/>
            <person name="Serrano A."/>
            <person name="Henrissat B."/>
            <person name="Drula E."/>
            <person name="Hughes K.W."/>
            <person name="Mata J.L."/>
            <person name="Ishikawa N.K."/>
            <person name="Vargas-Isla R."/>
            <person name="Ushijima S."/>
            <person name="Smith C.A."/>
            <person name="Ahrendt S."/>
            <person name="Andreopoulos W."/>
            <person name="He G."/>
            <person name="Labutti K."/>
            <person name="Lipzen A."/>
            <person name="Ng V."/>
            <person name="Sandor L."/>
            <person name="Barry K."/>
            <person name="Martinez A.T."/>
            <person name="Xiao Y."/>
            <person name="Gibbons J.G."/>
            <person name="Terashima K."/>
            <person name="Hibbett D.S."/>
            <person name="Grigoriev I.V."/>
        </authorList>
    </citation>
    <scope>NUCLEOTIDE SEQUENCE</scope>
    <source>
        <strain evidence="2">Sp2 HRB7682 ss15</strain>
    </source>
</reference>
<gene>
    <name evidence="2" type="ORF">C8J55DRAFT_563795</name>
</gene>
<accession>A0A9W9DHP4</accession>
<evidence type="ECO:0000313" key="3">
    <source>
        <dbReference type="Proteomes" id="UP001150238"/>
    </source>
</evidence>
<feature type="region of interest" description="Disordered" evidence="1">
    <location>
        <begin position="25"/>
        <end position="54"/>
    </location>
</feature>
<name>A0A9W9DHP4_9AGAR</name>
<sequence>MNYTSYYPSPPPYGQFAAQWYHHGNQGGFENAGSGPTGPNVAPQGGGTVAPSQNQNDNIQLEVMSLREELAQLRAEQARNNRRPPTPPPRYNRHQDRIPYPSHYDRPLRRNRPYENDYRDQGYDNDRRLHERDNRDRLHDRERDNRDRLHDRERDRSYNRYERHSQDQHRQPRSNDGSSQANQLTHNNPPAPLTDRSLSASTHAPTVPTTTANLQLPNPPPVHTITTAISPHESPINNQFEDLLYVTRDEKIAATSLLLYGPSDDLHEDCMWDSSTGACVLVGNSLRQIQERNGPIVLPPPNPDMGNPIMDANPDSAVAAAEARMGEAHQPGNFNALWVAREMAWQAQRTLHQEQDLGILCERSTLPALLTAHLQIFNERKIDWVDKPIITFEGEPWNTEQDRAKPEVPSFPTPDLNESTEVWALWCIVHANTRDHPGITWTHSGFVDLATVQMHLILHRLIRGIFGTVDFYTERVRTAKKNFTNHFIDIVAIPDLYGQKLSELDIVVNGTIDFKASASFFEHSNDVVKHLADCGVTVDDMAEGFAYGQQLICDKMQVLNANSNEYRRYINLSKRARARLQFTHIIPIEGRTWRLPNEWTMDNIIEH</sequence>
<feature type="compositionally biased region" description="Polar residues" evidence="1">
    <location>
        <begin position="196"/>
        <end position="216"/>
    </location>
</feature>
<feature type="compositionally biased region" description="Polar residues" evidence="1">
    <location>
        <begin position="174"/>
        <end position="188"/>
    </location>
</feature>
<dbReference type="EMBL" id="JANVFS010000030">
    <property type="protein sequence ID" value="KAJ4471089.1"/>
    <property type="molecule type" value="Genomic_DNA"/>
</dbReference>
<reference evidence="2" key="2">
    <citation type="journal article" date="2023" name="Proc. Natl. Acad. Sci. U.S.A.">
        <title>A global phylogenomic analysis of the shiitake genus Lentinula.</title>
        <authorList>
            <person name="Sierra-Patev S."/>
            <person name="Min B."/>
            <person name="Naranjo-Ortiz M."/>
            <person name="Looney B."/>
            <person name="Konkel Z."/>
            <person name="Slot J.C."/>
            <person name="Sakamoto Y."/>
            <person name="Steenwyk J.L."/>
            <person name="Rokas A."/>
            <person name="Carro J."/>
            <person name="Camarero S."/>
            <person name="Ferreira P."/>
            <person name="Molpeceres G."/>
            <person name="Ruiz-Duenas F.J."/>
            <person name="Serrano A."/>
            <person name="Henrissat B."/>
            <person name="Drula E."/>
            <person name="Hughes K.W."/>
            <person name="Mata J.L."/>
            <person name="Ishikawa N.K."/>
            <person name="Vargas-Isla R."/>
            <person name="Ushijima S."/>
            <person name="Smith C.A."/>
            <person name="Donoghue J."/>
            <person name="Ahrendt S."/>
            <person name="Andreopoulos W."/>
            <person name="He G."/>
            <person name="LaButti K."/>
            <person name="Lipzen A."/>
            <person name="Ng V."/>
            <person name="Riley R."/>
            <person name="Sandor L."/>
            <person name="Barry K."/>
            <person name="Martinez A.T."/>
            <person name="Xiao Y."/>
            <person name="Gibbons J.G."/>
            <person name="Terashima K."/>
            <person name="Grigoriev I.V."/>
            <person name="Hibbett D."/>
        </authorList>
    </citation>
    <scope>NUCLEOTIDE SEQUENCE</scope>
    <source>
        <strain evidence="2">Sp2 HRB7682 ss15</strain>
    </source>
</reference>
<feature type="compositionally biased region" description="Basic and acidic residues" evidence="1">
    <location>
        <begin position="143"/>
        <end position="170"/>
    </location>
</feature>
<comment type="caution">
    <text evidence="2">The sequence shown here is derived from an EMBL/GenBank/DDBJ whole genome shotgun (WGS) entry which is preliminary data.</text>
</comment>
<protein>
    <submittedName>
        <fullName evidence="2">Uncharacterized protein</fullName>
    </submittedName>
</protein>
<organism evidence="2 3">
    <name type="scientific">Lentinula lateritia</name>
    <dbReference type="NCBI Taxonomy" id="40482"/>
    <lineage>
        <taxon>Eukaryota</taxon>
        <taxon>Fungi</taxon>
        <taxon>Dikarya</taxon>
        <taxon>Basidiomycota</taxon>
        <taxon>Agaricomycotina</taxon>
        <taxon>Agaricomycetes</taxon>
        <taxon>Agaricomycetidae</taxon>
        <taxon>Agaricales</taxon>
        <taxon>Marasmiineae</taxon>
        <taxon>Omphalotaceae</taxon>
        <taxon>Lentinula</taxon>
    </lineage>
</organism>
<feature type="region of interest" description="Disordered" evidence="1">
    <location>
        <begin position="76"/>
        <end position="131"/>
    </location>
</feature>
<evidence type="ECO:0000313" key="2">
    <source>
        <dbReference type="EMBL" id="KAJ4471089.1"/>
    </source>
</evidence>
<feature type="region of interest" description="Disordered" evidence="1">
    <location>
        <begin position="143"/>
        <end position="220"/>
    </location>
</feature>